<dbReference type="RefSeq" id="XP_004333856.1">
    <property type="nucleotide sequence ID" value="XM_004333808.1"/>
</dbReference>
<accession>L8GGG8</accession>
<name>L8GGG8_ACACF</name>
<evidence type="ECO:0000256" key="1">
    <source>
        <dbReference type="SAM" id="MobiDB-lite"/>
    </source>
</evidence>
<dbReference type="KEGG" id="acan:ACA1_363430"/>
<feature type="region of interest" description="Disordered" evidence="1">
    <location>
        <begin position="509"/>
        <end position="551"/>
    </location>
</feature>
<organism evidence="2 3">
    <name type="scientific">Acanthamoeba castellanii (strain ATCC 30010 / Neff)</name>
    <dbReference type="NCBI Taxonomy" id="1257118"/>
    <lineage>
        <taxon>Eukaryota</taxon>
        <taxon>Amoebozoa</taxon>
        <taxon>Discosea</taxon>
        <taxon>Longamoebia</taxon>
        <taxon>Centramoebida</taxon>
        <taxon>Acanthamoebidae</taxon>
        <taxon>Acanthamoeba</taxon>
    </lineage>
</organism>
<feature type="compositionally biased region" description="Basic and acidic residues" evidence="1">
    <location>
        <begin position="530"/>
        <end position="543"/>
    </location>
</feature>
<gene>
    <name evidence="2" type="ORF">ACA1_363430</name>
</gene>
<protein>
    <submittedName>
        <fullName evidence="2">Uncharacterized protein</fullName>
    </submittedName>
</protein>
<reference evidence="2 3" key="1">
    <citation type="journal article" date="2013" name="Genome Biol.">
        <title>Genome of Acanthamoeba castellanii highlights extensive lateral gene transfer and early evolution of tyrosine kinase signaling.</title>
        <authorList>
            <person name="Clarke M."/>
            <person name="Lohan A.J."/>
            <person name="Liu B."/>
            <person name="Lagkouvardos I."/>
            <person name="Roy S."/>
            <person name="Zafar N."/>
            <person name="Bertelli C."/>
            <person name="Schilde C."/>
            <person name="Kianianmomeni A."/>
            <person name="Burglin T.R."/>
            <person name="Frech C."/>
            <person name="Turcotte B."/>
            <person name="Kopec K.O."/>
            <person name="Synnott J.M."/>
            <person name="Choo C."/>
            <person name="Paponov I."/>
            <person name="Finkler A."/>
            <person name="Soon Heng Tan C."/>
            <person name="Hutchins A.P."/>
            <person name="Weinmeier T."/>
            <person name="Rattei T."/>
            <person name="Chu J.S."/>
            <person name="Gimenez G."/>
            <person name="Irimia M."/>
            <person name="Rigden D.J."/>
            <person name="Fitzpatrick D.A."/>
            <person name="Lorenzo-Morales J."/>
            <person name="Bateman A."/>
            <person name="Chiu C.H."/>
            <person name="Tang P."/>
            <person name="Hegemann P."/>
            <person name="Fromm H."/>
            <person name="Raoult D."/>
            <person name="Greub G."/>
            <person name="Miranda-Saavedra D."/>
            <person name="Chen N."/>
            <person name="Nash P."/>
            <person name="Ginger M.L."/>
            <person name="Horn M."/>
            <person name="Schaap P."/>
            <person name="Caler L."/>
            <person name="Loftus B."/>
        </authorList>
    </citation>
    <scope>NUCLEOTIDE SEQUENCE [LARGE SCALE GENOMIC DNA]</scope>
    <source>
        <strain evidence="2 3">Neff</strain>
    </source>
</reference>
<keyword evidence="3" id="KW-1185">Reference proteome</keyword>
<dbReference type="VEuPathDB" id="AmoebaDB:ACA1_363430"/>
<evidence type="ECO:0000313" key="3">
    <source>
        <dbReference type="Proteomes" id="UP000011083"/>
    </source>
</evidence>
<sequence>MEITKSRYLLCLMPQNINLFNALQIIIITPMRLLKHRYDIYFKAKGATRHCYRSMYCILGNHPSQALCTGLAQGGWVCCQYCHNLSAFFHKGEWPIKQHRNYWSVYNTHIATLKASNKGVHGKVGPTNKKIKVHGWGQQRHLLYTSITNELDKVINEEFKAFPPFPGKQRGEMDSFLQITELLFKEWVSNPQECKCWRLHINIVHLLQQETYNAINLNNLKMMTKRWKYLMVKIYSGIAKQRQATQSKRSQTGAASNTTTSGKKLLSFKFPNFKVTQHWSELIHFLGPPWVQDTRLWEQRHLTAKMTAHRTNQINTELTILVKTHQKDAVIRHLAYAGLSPVSSVQGSWKEPYTLSVCGEMTSIMRDRKWNLFDAVKRELGEGVKIADELTSHKLAHYYGHFLQPGDGIALCVPEEYPNIHFIVNNSRHTILNKSKTQRVMIRRISQLLRITCDNKVRPWVELELGDLRGVSDGFLEFGLSQRRFYLPFGWNGWTVAKRVHLVPYKAGGQHQASMTEQRRGARPAAHSTTKRDQRQGGHEVDTRWTQGGQEVDSEDGTFRLFQYNHLTN</sequence>
<proteinExistence type="predicted"/>
<dbReference type="AlphaFoldDB" id="L8GGG8"/>
<dbReference type="GeneID" id="14912239"/>
<dbReference type="EMBL" id="KB008147">
    <property type="protein sequence ID" value="ELR11843.1"/>
    <property type="molecule type" value="Genomic_DNA"/>
</dbReference>
<dbReference type="Proteomes" id="UP000011083">
    <property type="component" value="Unassembled WGS sequence"/>
</dbReference>
<evidence type="ECO:0000313" key="2">
    <source>
        <dbReference type="EMBL" id="ELR11843.1"/>
    </source>
</evidence>